<feature type="region of interest" description="Disordered" evidence="1">
    <location>
        <begin position="73"/>
        <end position="105"/>
    </location>
</feature>
<proteinExistence type="predicted"/>
<name>A0A5N6Q0X6_9ASTR</name>
<keyword evidence="3" id="KW-1185">Reference proteome</keyword>
<dbReference type="EMBL" id="SZYD01000001">
    <property type="protein sequence ID" value="KAD7477488.1"/>
    <property type="molecule type" value="Genomic_DNA"/>
</dbReference>
<evidence type="ECO:0000256" key="1">
    <source>
        <dbReference type="SAM" id="MobiDB-lite"/>
    </source>
</evidence>
<organism evidence="2 3">
    <name type="scientific">Mikania micrantha</name>
    <name type="common">bitter vine</name>
    <dbReference type="NCBI Taxonomy" id="192012"/>
    <lineage>
        <taxon>Eukaryota</taxon>
        <taxon>Viridiplantae</taxon>
        <taxon>Streptophyta</taxon>
        <taxon>Embryophyta</taxon>
        <taxon>Tracheophyta</taxon>
        <taxon>Spermatophyta</taxon>
        <taxon>Magnoliopsida</taxon>
        <taxon>eudicotyledons</taxon>
        <taxon>Gunneridae</taxon>
        <taxon>Pentapetalae</taxon>
        <taxon>asterids</taxon>
        <taxon>campanulids</taxon>
        <taxon>Asterales</taxon>
        <taxon>Asteraceae</taxon>
        <taxon>Asteroideae</taxon>
        <taxon>Heliantheae alliance</taxon>
        <taxon>Eupatorieae</taxon>
        <taxon>Mikania</taxon>
    </lineage>
</organism>
<sequence>MITADYRQVGVSPDLGRKGVEEGKGKKESGRGRGGSPGDGLWWTSSICDLPPSITIFNLHLCLEIITIGKSSKNRERRRKPCAKRSSYTPGIAKRRFSRKMDENPLGRYAPGHASTWGDAPGTLKISGDLASSARYAPTPRLVWGDAPGARKSGKRLKKSRFHPNLNLYPSYRRFPLPNAQNLIFHHPNSILKGFKCSDRTTERFCKSRLSFYPQNSVRTGNGSF</sequence>
<gene>
    <name evidence="2" type="ORF">E3N88_00624</name>
</gene>
<feature type="compositionally biased region" description="Basic and acidic residues" evidence="1">
    <location>
        <begin position="15"/>
        <end position="31"/>
    </location>
</feature>
<reference evidence="2 3" key="1">
    <citation type="submission" date="2019-05" db="EMBL/GenBank/DDBJ databases">
        <title>Mikania micrantha, genome provides insights into the molecular mechanism of rapid growth.</title>
        <authorList>
            <person name="Liu B."/>
        </authorList>
    </citation>
    <scope>NUCLEOTIDE SEQUENCE [LARGE SCALE GENOMIC DNA]</scope>
    <source>
        <strain evidence="2">NLD-2019</strain>
        <tissue evidence="2">Leaf</tissue>
    </source>
</reference>
<evidence type="ECO:0000313" key="3">
    <source>
        <dbReference type="Proteomes" id="UP000326396"/>
    </source>
</evidence>
<feature type="region of interest" description="Disordered" evidence="1">
    <location>
        <begin position="1"/>
        <end position="37"/>
    </location>
</feature>
<protein>
    <submittedName>
        <fullName evidence="2">Uncharacterized protein</fullName>
    </submittedName>
</protein>
<evidence type="ECO:0000313" key="2">
    <source>
        <dbReference type="EMBL" id="KAD7477488.1"/>
    </source>
</evidence>
<dbReference type="Proteomes" id="UP000326396">
    <property type="component" value="Linkage Group LG1"/>
</dbReference>
<comment type="caution">
    <text evidence="2">The sequence shown here is derived from an EMBL/GenBank/DDBJ whole genome shotgun (WGS) entry which is preliminary data.</text>
</comment>
<dbReference type="AlphaFoldDB" id="A0A5N6Q0X6"/>
<accession>A0A5N6Q0X6</accession>